<organism evidence="7 8">
    <name type="scientific">Sporolituus thermophilus DSM 23256</name>
    <dbReference type="NCBI Taxonomy" id="1123285"/>
    <lineage>
        <taxon>Bacteria</taxon>
        <taxon>Bacillati</taxon>
        <taxon>Bacillota</taxon>
        <taxon>Negativicutes</taxon>
        <taxon>Selenomonadales</taxon>
        <taxon>Sporomusaceae</taxon>
        <taxon>Sporolituus</taxon>
    </lineage>
</organism>
<dbReference type="Pfam" id="PF00881">
    <property type="entry name" value="Nitroreductase"/>
    <property type="match status" value="1"/>
</dbReference>
<name>A0A1G7JIT5_9FIRM</name>
<dbReference type="STRING" id="1123285.SAMN05660235_00934"/>
<keyword evidence="3" id="KW-0285">Flavoprotein</keyword>
<evidence type="ECO:0000259" key="6">
    <source>
        <dbReference type="Pfam" id="PF00881"/>
    </source>
</evidence>
<evidence type="ECO:0000256" key="3">
    <source>
        <dbReference type="ARBA" id="ARBA00022630"/>
    </source>
</evidence>
<evidence type="ECO:0000256" key="4">
    <source>
        <dbReference type="ARBA" id="ARBA00022643"/>
    </source>
</evidence>
<feature type="domain" description="Nitroreductase" evidence="6">
    <location>
        <begin position="7"/>
        <end position="167"/>
    </location>
</feature>
<dbReference type="PANTHER" id="PTHR43673">
    <property type="entry name" value="NAD(P)H NITROREDUCTASE YDGI-RELATED"/>
    <property type="match status" value="1"/>
</dbReference>
<dbReference type="Proteomes" id="UP000243333">
    <property type="component" value="Unassembled WGS sequence"/>
</dbReference>
<reference evidence="8" key="1">
    <citation type="submission" date="2016-10" db="EMBL/GenBank/DDBJ databases">
        <authorList>
            <person name="Varghese N."/>
            <person name="Submissions S."/>
        </authorList>
    </citation>
    <scope>NUCLEOTIDE SEQUENCE [LARGE SCALE GENOMIC DNA]</scope>
    <source>
        <strain evidence="8">DSM 23256</strain>
    </source>
</reference>
<protein>
    <submittedName>
        <fullName evidence="7">Nitroreductase</fullName>
    </submittedName>
</protein>
<evidence type="ECO:0000256" key="1">
    <source>
        <dbReference type="ARBA" id="ARBA00001917"/>
    </source>
</evidence>
<dbReference type="InterPro" id="IPR000415">
    <property type="entry name" value="Nitroreductase-like"/>
</dbReference>
<gene>
    <name evidence="7" type="ORF">SAMN05660235_00934</name>
</gene>
<keyword evidence="4" id="KW-0288">FMN</keyword>
<evidence type="ECO:0000256" key="2">
    <source>
        <dbReference type="ARBA" id="ARBA00007118"/>
    </source>
</evidence>
<keyword evidence="8" id="KW-1185">Reference proteome</keyword>
<evidence type="ECO:0000256" key="5">
    <source>
        <dbReference type="ARBA" id="ARBA00023002"/>
    </source>
</evidence>
<dbReference type="OrthoDB" id="9812105at2"/>
<dbReference type="AlphaFoldDB" id="A0A1G7JIT5"/>
<comment type="cofactor">
    <cofactor evidence="1">
        <name>FMN</name>
        <dbReference type="ChEBI" id="CHEBI:58210"/>
    </cofactor>
</comment>
<sequence>MELFDAIQSRRSVRNYSPQAVSKDLLLQLLEAAVQAPSAMNSQPWAFAVIQDRELLNHYSDRAKAFLLSQMDQHPPLTKYRTALANPDFNIFYNAGTLLIVYAVPNGPHPEEDCCLAAQNIMLAAHGLGLGTCWIGFARPLLNLPEVKAELGVPAEYQAVAPLIVGYPASPVPPIPKKPPQILLWR</sequence>
<evidence type="ECO:0000313" key="7">
    <source>
        <dbReference type="EMBL" id="SDF24775.1"/>
    </source>
</evidence>
<dbReference type="Gene3D" id="3.40.109.10">
    <property type="entry name" value="NADH Oxidase"/>
    <property type="match status" value="1"/>
</dbReference>
<dbReference type="GO" id="GO:0016491">
    <property type="term" value="F:oxidoreductase activity"/>
    <property type="evidence" value="ECO:0007669"/>
    <property type="project" value="UniProtKB-KW"/>
</dbReference>
<dbReference type="InterPro" id="IPR029479">
    <property type="entry name" value="Nitroreductase"/>
</dbReference>
<dbReference type="RefSeq" id="WP_093688564.1">
    <property type="nucleotide sequence ID" value="NZ_FNBU01000005.1"/>
</dbReference>
<dbReference type="EMBL" id="FNBU01000005">
    <property type="protein sequence ID" value="SDF24775.1"/>
    <property type="molecule type" value="Genomic_DNA"/>
</dbReference>
<proteinExistence type="inferred from homology"/>
<dbReference type="SUPFAM" id="SSF55469">
    <property type="entry name" value="FMN-dependent nitroreductase-like"/>
    <property type="match status" value="1"/>
</dbReference>
<keyword evidence="5" id="KW-0560">Oxidoreductase</keyword>
<dbReference type="PANTHER" id="PTHR43673:SF2">
    <property type="entry name" value="NITROREDUCTASE"/>
    <property type="match status" value="1"/>
</dbReference>
<accession>A0A1G7JIT5</accession>
<comment type="similarity">
    <text evidence="2">Belongs to the nitroreductase family.</text>
</comment>
<evidence type="ECO:0000313" key="8">
    <source>
        <dbReference type="Proteomes" id="UP000243333"/>
    </source>
</evidence>